<keyword evidence="3 14" id="KW-0813">Transport</keyword>
<protein>
    <submittedName>
        <fullName evidence="20">Iron transport receptor protein</fullName>
    </submittedName>
</protein>
<evidence type="ECO:0000256" key="9">
    <source>
        <dbReference type="ARBA" id="ARBA00023065"/>
    </source>
</evidence>
<keyword evidence="6 14" id="KW-0812">Transmembrane</keyword>
<dbReference type="SUPFAM" id="SSF56935">
    <property type="entry name" value="Porins"/>
    <property type="match status" value="1"/>
</dbReference>
<feature type="signal peptide" evidence="17">
    <location>
        <begin position="1"/>
        <end position="32"/>
    </location>
</feature>
<sequence precursor="true">MNHIKTRKYAPRATVLATATLAAGFSPLTAQAADADAGAVQATDLDKVQVRGSWFAPSSPKFTAELLDTPKSVAVVTEKTLQEIGATNLVDALRMVPGITFGAGEGGNSTGDRPFLRGFDGQSNMFVDGLRDVGTQTREVFDLEQLEVVKGPSSAYGGRDSGGGSINLVSKTPKLKNETSVSMGVGSDRYARGTVDANYVLGDGIAARLNLLRHAADIPGRDAANVSRWGIAPSVAFGLNGPLQVIASHYHLETDDLPDAGGFPYADPATGTTSGRPLVPDRNNYYGLKDRDFQRTRADISTIDASYDLGGHKLRNIARLGNTSNDYLWTQPDDSKNNPNKYGTLWRRTNDRAIDTRTFADQLSLTGAFRTGALAHSYSAGVEYSEEKSSKGRYLIGGGGTNNAIDGTQSCPTTGAATGWNCTDFYAPDPNDPWAASHPVTRSDKALDIRQTTRTTSVYAFDTIELSPRWLLNLGLRWDDYDTEQVTPVAGKAPTVLGNSEAFLNYQAGVVFKPTANGSIYLSYGTSSTPPGMDSGEGNDSISAAIQNLKPQETKNYELGTKWDLFGNRLNLTAALFHTEMNNARVVLDNGSTQNAGSKAINGVEIGVNGQISDRWSVAGGYTWMDSELKDNGYVCSVPSRTGCPAPGVWIVSPNNGNVFPNTPRHAATLWTTYAFPFGLTIGGGASYVDKQYGDAANSKWIPAYTRWDAMASYALQDNISVQLNLQNLTDKIYFTKAYASHYASIAPGRSATLALNVRF</sequence>
<evidence type="ECO:0000256" key="7">
    <source>
        <dbReference type="ARBA" id="ARBA00022729"/>
    </source>
</evidence>
<dbReference type="InterPro" id="IPR000531">
    <property type="entry name" value="Beta-barrel_TonB"/>
</dbReference>
<evidence type="ECO:0000256" key="3">
    <source>
        <dbReference type="ARBA" id="ARBA00022448"/>
    </source>
</evidence>
<evidence type="ECO:0000256" key="14">
    <source>
        <dbReference type="PROSITE-ProRule" id="PRU01360"/>
    </source>
</evidence>
<evidence type="ECO:0000259" key="19">
    <source>
        <dbReference type="Pfam" id="PF07715"/>
    </source>
</evidence>
<dbReference type="PROSITE" id="PS01156">
    <property type="entry name" value="TONB_DEPENDENT_REC_2"/>
    <property type="match status" value="1"/>
</dbReference>
<dbReference type="EMBL" id="CP012900">
    <property type="protein sequence ID" value="ALJ29062.1"/>
    <property type="molecule type" value="Genomic_DNA"/>
</dbReference>
<dbReference type="Gene3D" id="2.40.170.20">
    <property type="entry name" value="TonB-dependent receptor, beta-barrel domain"/>
    <property type="match status" value="1"/>
</dbReference>
<keyword evidence="8" id="KW-0408">Iron</keyword>
<evidence type="ECO:0000256" key="17">
    <source>
        <dbReference type="SAM" id="SignalP"/>
    </source>
</evidence>
<evidence type="ECO:0000256" key="6">
    <source>
        <dbReference type="ARBA" id="ARBA00022692"/>
    </source>
</evidence>
<reference evidence="20 21" key="1">
    <citation type="journal article" date="2015" name="Genome Announc.">
        <title>Complete Genome Sequencing of Stenotrophomonas acidaminiphila ZAC14D2_NAIMI4_2, a Multidrug-Resistant Strain Isolated from Sediments of a Polluted River in Mexico, Uncovers New Antibiotic Resistance Genes and a Novel Class-II Lasso Peptide Biosynthesis Gene Cluster.</title>
        <authorList>
            <person name="Vinuesa P."/>
            <person name="Ochoa-Sanchez L.E."/>
        </authorList>
    </citation>
    <scope>NUCLEOTIDE SEQUENCE [LARGE SCALE GENOMIC DNA]</scope>
    <source>
        <strain evidence="20 21">ZAC14D2_NAIMI4_2</strain>
    </source>
</reference>
<evidence type="ECO:0000256" key="2">
    <source>
        <dbReference type="ARBA" id="ARBA00009810"/>
    </source>
</evidence>
<dbReference type="Pfam" id="PF07715">
    <property type="entry name" value="Plug"/>
    <property type="match status" value="1"/>
</dbReference>
<keyword evidence="5" id="KW-0410">Iron transport</keyword>
<evidence type="ECO:0000313" key="21">
    <source>
        <dbReference type="Proteomes" id="UP000061010"/>
    </source>
</evidence>
<evidence type="ECO:0000256" key="16">
    <source>
        <dbReference type="RuleBase" id="RU003357"/>
    </source>
</evidence>
<dbReference type="InterPro" id="IPR037066">
    <property type="entry name" value="Plug_dom_sf"/>
</dbReference>
<evidence type="ECO:0000256" key="1">
    <source>
        <dbReference type="ARBA" id="ARBA00004571"/>
    </source>
</evidence>
<keyword evidence="7 17" id="KW-0732">Signal</keyword>
<dbReference type="FunFam" id="2.170.130.10:FF:000001">
    <property type="entry name" value="Catecholate siderophore TonB-dependent receptor"/>
    <property type="match status" value="1"/>
</dbReference>
<dbReference type="PANTHER" id="PTHR32552">
    <property type="entry name" value="FERRICHROME IRON RECEPTOR-RELATED"/>
    <property type="match status" value="1"/>
</dbReference>
<dbReference type="PANTHER" id="PTHR32552:SF89">
    <property type="entry name" value="CATECHOLATE SIDEROPHORE RECEPTOR FIU"/>
    <property type="match status" value="1"/>
</dbReference>
<dbReference type="Gene3D" id="2.170.130.10">
    <property type="entry name" value="TonB-dependent receptor, plug domain"/>
    <property type="match status" value="1"/>
</dbReference>
<keyword evidence="10 16" id="KW-0798">TonB box</keyword>
<dbReference type="PROSITE" id="PS52016">
    <property type="entry name" value="TONB_DEPENDENT_REC_3"/>
    <property type="match status" value="1"/>
</dbReference>
<keyword evidence="4 14" id="KW-1134">Transmembrane beta strand</keyword>
<dbReference type="InterPro" id="IPR012910">
    <property type="entry name" value="Plug_dom"/>
</dbReference>
<comment type="subcellular location">
    <subcellularLocation>
        <location evidence="1 14">Cell outer membrane</location>
        <topology evidence="1 14">Multi-pass membrane protein</topology>
    </subcellularLocation>
</comment>
<proteinExistence type="inferred from homology"/>
<keyword evidence="13 14" id="KW-0998">Cell outer membrane</keyword>
<dbReference type="OrthoDB" id="9790771at2"/>
<evidence type="ECO:0000256" key="13">
    <source>
        <dbReference type="ARBA" id="ARBA00023237"/>
    </source>
</evidence>
<keyword evidence="21" id="KW-1185">Reference proteome</keyword>
<evidence type="ECO:0000256" key="8">
    <source>
        <dbReference type="ARBA" id="ARBA00023004"/>
    </source>
</evidence>
<evidence type="ECO:0000313" key="20">
    <source>
        <dbReference type="EMBL" id="ALJ29062.1"/>
    </source>
</evidence>
<evidence type="ECO:0000256" key="15">
    <source>
        <dbReference type="PROSITE-ProRule" id="PRU10144"/>
    </source>
</evidence>
<feature type="domain" description="TonB-dependent receptor plug" evidence="19">
    <location>
        <begin position="66"/>
        <end position="164"/>
    </location>
</feature>
<dbReference type="AlphaFoldDB" id="A0A0S1B254"/>
<dbReference type="InterPro" id="IPR039426">
    <property type="entry name" value="TonB-dep_rcpt-like"/>
</dbReference>
<feature type="short sequence motif" description="TonB C-terminal box" evidence="15">
    <location>
        <begin position="743"/>
        <end position="760"/>
    </location>
</feature>
<dbReference type="Pfam" id="PF00593">
    <property type="entry name" value="TonB_dep_Rec_b-barrel"/>
    <property type="match status" value="1"/>
</dbReference>
<dbReference type="KEGG" id="sacz:AOT14_27030"/>
<dbReference type="PATRIC" id="fig|128780.6.peg.2729"/>
<evidence type="ECO:0000256" key="10">
    <source>
        <dbReference type="ARBA" id="ARBA00023077"/>
    </source>
</evidence>
<dbReference type="InterPro" id="IPR036942">
    <property type="entry name" value="Beta-barrel_TonB_sf"/>
</dbReference>
<evidence type="ECO:0000256" key="4">
    <source>
        <dbReference type="ARBA" id="ARBA00022452"/>
    </source>
</evidence>
<name>A0A0S1B254_9GAMM</name>
<keyword evidence="11 14" id="KW-0472">Membrane</keyword>
<dbReference type="GO" id="GO:0015891">
    <property type="term" value="P:siderophore transport"/>
    <property type="evidence" value="ECO:0007669"/>
    <property type="project" value="UniProtKB-ARBA"/>
</dbReference>
<dbReference type="CDD" id="cd01347">
    <property type="entry name" value="ligand_gated_channel"/>
    <property type="match status" value="1"/>
</dbReference>
<evidence type="ECO:0000259" key="18">
    <source>
        <dbReference type="Pfam" id="PF00593"/>
    </source>
</evidence>
<dbReference type="InterPro" id="IPR010917">
    <property type="entry name" value="TonB_rcpt_CS"/>
</dbReference>
<dbReference type="GO" id="GO:0015344">
    <property type="term" value="F:siderophore uptake transmembrane transporter activity"/>
    <property type="evidence" value="ECO:0007669"/>
    <property type="project" value="TreeGrafter"/>
</dbReference>
<accession>A0A0S1B254</accession>
<organism evidence="20 21">
    <name type="scientific">Stenotrophomonas acidaminiphila</name>
    <dbReference type="NCBI Taxonomy" id="128780"/>
    <lineage>
        <taxon>Bacteria</taxon>
        <taxon>Pseudomonadati</taxon>
        <taxon>Pseudomonadota</taxon>
        <taxon>Gammaproteobacteria</taxon>
        <taxon>Lysobacterales</taxon>
        <taxon>Lysobacteraceae</taxon>
        <taxon>Stenotrophomonas</taxon>
    </lineage>
</organism>
<keyword evidence="12 20" id="KW-0675">Receptor</keyword>
<dbReference type="Proteomes" id="UP000061010">
    <property type="component" value="Chromosome"/>
</dbReference>
<gene>
    <name evidence="20" type="ORF">AOT14_27030</name>
</gene>
<dbReference type="GO" id="GO:0009279">
    <property type="term" value="C:cell outer membrane"/>
    <property type="evidence" value="ECO:0007669"/>
    <property type="project" value="UniProtKB-SubCell"/>
</dbReference>
<evidence type="ECO:0000256" key="5">
    <source>
        <dbReference type="ARBA" id="ARBA00022496"/>
    </source>
</evidence>
<feature type="domain" description="TonB-dependent receptor-like beta-barrel" evidence="18">
    <location>
        <begin position="252"/>
        <end position="729"/>
    </location>
</feature>
<feature type="chain" id="PRO_5006588591" evidence="17">
    <location>
        <begin position="33"/>
        <end position="760"/>
    </location>
</feature>
<keyword evidence="9" id="KW-0406">Ion transport</keyword>
<evidence type="ECO:0000256" key="11">
    <source>
        <dbReference type="ARBA" id="ARBA00023136"/>
    </source>
</evidence>
<evidence type="ECO:0000256" key="12">
    <source>
        <dbReference type="ARBA" id="ARBA00023170"/>
    </source>
</evidence>
<comment type="similarity">
    <text evidence="2 14 16">Belongs to the TonB-dependent receptor family.</text>
</comment>